<feature type="signal peptide" evidence="1">
    <location>
        <begin position="1"/>
        <end position="20"/>
    </location>
</feature>
<keyword evidence="3" id="KW-1185">Reference proteome</keyword>
<proteinExistence type="predicted"/>
<dbReference type="EMBL" id="JAXAFJ010000001">
    <property type="protein sequence ID" value="MDX6805033.1"/>
    <property type="molecule type" value="Genomic_DNA"/>
</dbReference>
<evidence type="ECO:0000256" key="1">
    <source>
        <dbReference type="SAM" id="SignalP"/>
    </source>
</evidence>
<protein>
    <submittedName>
        <fullName evidence="2">Uncharacterized protein</fullName>
    </submittedName>
</protein>
<organism evidence="2 3">
    <name type="scientific">Terrihabitans rhizophilus</name>
    <dbReference type="NCBI Taxonomy" id="3092662"/>
    <lineage>
        <taxon>Bacteria</taxon>
        <taxon>Pseudomonadati</taxon>
        <taxon>Pseudomonadota</taxon>
        <taxon>Alphaproteobacteria</taxon>
        <taxon>Hyphomicrobiales</taxon>
        <taxon>Terrihabitans</taxon>
    </lineage>
</organism>
<comment type="caution">
    <text evidence="2">The sequence shown here is derived from an EMBL/GenBank/DDBJ whole genome shotgun (WGS) entry which is preliminary data.</text>
</comment>
<name>A0ABU4RLE4_9HYPH</name>
<keyword evidence="1" id="KW-0732">Signal</keyword>
<dbReference type="Proteomes" id="UP001274321">
    <property type="component" value="Unassembled WGS sequence"/>
</dbReference>
<dbReference type="RefSeq" id="WP_319843137.1">
    <property type="nucleotide sequence ID" value="NZ_JAXAFJ010000001.1"/>
</dbReference>
<sequence length="117" mass="12651">MKTQILAAALLAALSMPALAVELVPPQDLGRTMFDGKPITSADAKGRTSEMAFAEGGKLTRKTSAGRVTEGVWRLSDDGFCMKLGEAKRESCYLVLKQNDGKLMAVKQSGQPFTWTR</sequence>
<evidence type="ECO:0000313" key="2">
    <source>
        <dbReference type="EMBL" id="MDX6805033.1"/>
    </source>
</evidence>
<accession>A0ABU4RLE4</accession>
<gene>
    <name evidence="2" type="ORF">SCD90_03050</name>
</gene>
<reference evidence="2 3" key="1">
    <citation type="submission" date="2023-11" db="EMBL/GenBank/DDBJ databases">
        <authorList>
            <person name="Bao R."/>
        </authorList>
    </citation>
    <scope>NUCLEOTIDE SEQUENCE [LARGE SCALE GENOMIC DNA]</scope>
    <source>
        <strain evidence="2 3">PJ23</strain>
    </source>
</reference>
<feature type="chain" id="PRO_5045647204" evidence="1">
    <location>
        <begin position="21"/>
        <end position="117"/>
    </location>
</feature>
<evidence type="ECO:0000313" key="3">
    <source>
        <dbReference type="Proteomes" id="UP001274321"/>
    </source>
</evidence>